<dbReference type="EMBL" id="JAHOPC010000006">
    <property type="protein sequence ID" value="MBU8867058.1"/>
    <property type="molecule type" value="Genomic_DNA"/>
</dbReference>
<feature type="transmembrane region" description="Helical" evidence="1">
    <location>
        <begin position="189"/>
        <end position="208"/>
    </location>
</feature>
<proteinExistence type="predicted"/>
<gene>
    <name evidence="3" type="ORF">KSW38_12230</name>
</gene>
<reference evidence="3 4" key="1">
    <citation type="submission" date="2021-06" db="EMBL/GenBank/DDBJ databases">
        <authorList>
            <person name="Jeong J.W."/>
        </authorList>
    </citation>
    <scope>NUCLEOTIDE SEQUENCE [LARGE SCALE GENOMIC DNA]</scope>
    <source>
        <strain evidence="3 4">MMS21-TAE1-1</strain>
    </source>
</reference>
<sequence length="281" mass="29467">MVLALLLTAVAVPAAWADVNVVKEDGFVHLASALGKDPEFQSRLATAAVGNFESSVNLPEPLKSVAADALRQAASGMQSWPEYPKAWEETARNSHRLNFGEGKQPEETVSHTALLLDIGPLIGLIRDHLSSASGLQIDVPAESLVTMGEPSQKQLVERVAAFAPLWWLAALGAVVSVLLALAAARRRSLVMVSLGLGGLVLTALWSAMLDLAGGLMGSLSSGNGVAELFKQEFVSAVRTGFGEWIVIAAVVSGAFLALGVIGWILSARRRSPSASGQEPGR</sequence>
<comment type="caution">
    <text evidence="3">The sequence shown here is derived from an EMBL/GenBank/DDBJ whole genome shotgun (WGS) entry which is preliminary data.</text>
</comment>
<keyword evidence="2" id="KW-0732">Signal</keyword>
<feature type="transmembrane region" description="Helical" evidence="1">
    <location>
        <begin position="244"/>
        <end position="265"/>
    </location>
</feature>
<evidence type="ECO:0000256" key="2">
    <source>
        <dbReference type="SAM" id="SignalP"/>
    </source>
</evidence>
<accession>A0ABS6I5Q4</accession>
<feature type="signal peptide" evidence="2">
    <location>
        <begin position="1"/>
        <end position="17"/>
    </location>
</feature>
<keyword evidence="1" id="KW-1133">Transmembrane helix</keyword>
<feature type="transmembrane region" description="Helical" evidence="1">
    <location>
        <begin position="159"/>
        <end position="182"/>
    </location>
</feature>
<keyword evidence="1" id="KW-0472">Membrane</keyword>
<organism evidence="3 4">
    <name type="scientific">Paenarthrobacter aromaticivorans</name>
    <dbReference type="NCBI Taxonomy" id="2849150"/>
    <lineage>
        <taxon>Bacteria</taxon>
        <taxon>Bacillati</taxon>
        <taxon>Actinomycetota</taxon>
        <taxon>Actinomycetes</taxon>
        <taxon>Micrococcales</taxon>
        <taxon>Micrococcaceae</taxon>
        <taxon>Paenarthrobacter</taxon>
    </lineage>
</organism>
<protein>
    <recommendedName>
        <fullName evidence="5">Integral membrane protein</fullName>
    </recommendedName>
</protein>
<evidence type="ECO:0000256" key="1">
    <source>
        <dbReference type="SAM" id="Phobius"/>
    </source>
</evidence>
<evidence type="ECO:0008006" key="5">
    <source>
        <dbReference type="Google" id="ProtNLM"/>
    </source>
</evidence>
<evidence type="ECO:0000313" key="4">
    <source>
        <dbReference type="Proteomes" id="UP000824166"/>
    </source>
</evidence>
<evidence type="ECO:0000313" key="3">
    <source>
        <dbReference type="EMBL" id="MBU8867058.1"/>
    </source>
</evidence>
<name>A0ABS6I5Q4_9MICC</name>
<keyword evidence="4" id="KW-1185">Reference proteome</keyword>
<dbReference type="Proteomes" id="UP000824166">
    <property type="component" value="Unassembled WGS sequence"/>
</dbReference>
<feature type="chain" id="PRO_5046150692" description="Integral membrane protein" evidence="2">
    <location>
        <begin position="18"/>
        <end position="281"/>
    </location>
</feature>
<keyword evidence="1" id="KW-0812">Transmembrane</keyword>